<comment type="caution">
    <text evidence="3">The sequence shown here is derived from an EMBL/GenBank/DDBJ whole genome shotgun (WGS) entry which is preliminary data.</text>
</comment>
<reference evidence="3 4" key="1">
    <citation type="journal article" date="2002" name="Nature">
        <title>Genome sequence and comparative analysis of the model rodent malaria parasite Plasmodium yoelii yoelii.</title>
        <authorList>
            <person name="Carlton J.M."/>
            <person name="Angiuoli S.V."/>
            <person name="Suh B.B."/>
            <person name="Kooij T.W."/>
            <person name="Pertea M."/>
            <person name="Silva J.C."/>
            <person name="Ermolaeva M.D."/>
            <person name="Allen J.E."/>
            <person name="Selengut J.D."/>
            <person name="Koo H.L."/>
            <person name="Peterson J.D."/>
            <person name="Pop M."/>
            <person name="Kosack D.S."/>
            <person name="Shumway M.F."/>
            <person name="Bidwell S.L."/>
            <person name="Shallom S.J."/>
            <person name="van Aken S.E."/>
            <person name="Riedmuller S.B."/>
            <person name="Feldblyum T.V."/>
            <person name="Cho J.K."/>
            <person name="Quackenbush J."/>
            <person name="Sedegah M."/>
            <person name="Shoaibi A."/>
            <person name="Cummings L.M."/>
            <person name="Florens L."/>
            <person name="Yates J.R."/>
            <person name="Raine J.D."/>
            <person name="Sinden R.E."/>
            <person name="Harris M.A."/>
            <person name="Cunningham D.A."/>
            <person name="Preiser P.R."/>
            <person name="Bergman L.W."/>
            <person name="Vaidya A.B."/>
            <person name="van Lin L.H."/>
            <person name="Janse C.J."/>
            <person name="Waters A.P."/>
            <person name="Smith H.O."/>
            <person name="White O.R."/>
            <person name="Salzberg S.L."/>
            <person name="Venter J.C."/>
            <person name="Fraser C.M."/>
            <person name="Hoffman S.L."/>
            <person name="Gardner M.J."/>
            <person name="Carucci D.J."/>
        </authorList>
    </citation>
    <scope>NUCLEOTIDE SEQUENCE [LARGE SCALE GENOMIC DNA]</scope>
    <source>
        <strain evidence="3 4">17XNL</strain>
    </source>
</reference>
<dbReference type="PaxDb" id="73239-Q7RGJ7"/>
<evidence type="ECO:0000313" key="3">
    <source>
        <dbReference type="EMBL" id="EAA16197.1"/>
    </source>
</evidence>
<dbReference type="SUPFAM" id="SSF56601">
    <property type="entry name" value="beta-lactamase/transpeptidase-like"/>
    <property type="match status" value="1"/>
</dbReference>
<feature type="domain" description="ABC1 atypical kinase-like" evidence="2">
    <location>
        <begin position="3"/>
        <end position="193"/>
    </location>
</feature>
<organism evidence="3 4">
    <name type="scientific">Plasmodium yoelii yoelii</name>
    <dbReference type="NCBI Taxonomy" id="73239"/>
    <lineage>
        <taxon>Eukaryota</taxon>
        <taxon>Sar</taxon>
        <taxon>Alveolata</taxon>
        <taxon>Apicomplexa</taxon>
        <taxon>Aconoidasida</taxon>
        <taxon>Haemosporida</taxon>
        <taxon>Plasmodiidae</taxon>
        <taxon>Plasmodium</taxon>
        <taxon>Plasmodium (Vinckeia)</taxon>
    </lineage>
</organism>
<feature type="region of interest" description="Disordered" evidence="1">
    <location>
        <begin position="319"/>
        <end position="352"/>
    </location>
</feature>
<dbReference type="EMBL" id="AABL01001312">
    <property type="protein sequence ID" value="EAA16197.1"/>
    <property type="molecule type" value="Genomic_DNA"/>
</dbReference>
<feature type="compositionally biased region" description="Basic and acidic residues" evidence="1">
    <location>
        <begin position="438"/>
        <end position="458"/>
    </location>
</feature>
<dbReference type="PANTHER" id="PTHR43173">
    <property type="entry name" value="ABC1 FAMILY PROTEIN"/>
    <property type="match status" value="1"/>
</dbReference>
<gene>
    <name evidence="3" type="ORF">PY04349</name>
</gene>
<dbReference type="InterPro" id="IPR051130">
    <property type="entry name" value="Mito_struct-func_regulator"/>
</dbReference>
<evidence type="ECO:0000259" key="2">
    <source>
        <dbReference type="Pfam" id="PF03109"/>
    </source>
</evidence>
<dbReference type="PANTHER" id="PTHR43173:SF3">
    <property type="entry name" value="ABC1 FAMILY PROTEIN"/>
    <property type="match status" value="1"/>
</dbReference>
<keyword evidence="4" id="KW-1185">Reference proteome</keyword>
<dbReference type="InterPro" id="IPR011009">
    <property type="entry name" value="Kinase-like_dom_sf"/>
</dbReference>
<evidence type="ECO:0000256" key="1">
    <source>
        <dbReference type="SAM" id="MobiDB-lite"/>
    </source>
</evidence>
<dbReference type="InterPro" id="IPR012338">
    <property type="entry name" value="Beta-lactam/transpept-like"/>
</dbReference>
<feature type="region of interest" description="Disordered" evidence="1">
    <location>
        <begin position="381"/>
        <end position="459"/>
    </location>
</feature>
<protein>
    <submittedName>
        <fullName evidence="3">Arabidopsis thaliana At5g24810/F6A4_20</fullName>
    </submittedName>
</protein>
<dbReference type="Proteomes" id="UP000008553">
    <property type="component" value="Unassembled WGS sequence"/>
</dbReference>
<dbReference type="Pfam" id="PF03109">
    <property type="entry name" value="ABC1"/>
    <property type="match status" value="1"/>
</dbReference>
<dbReference type="InParanoid" id="Q7RGJ7"/>
<feature type="compositionally biased region" description="Polar residues" evidence="1">
    <location>
        <begin position="325"/>
        <end position="352"/>
    </location>
</feature>
<dbReference type="InterPro" id="IPR004147">
    <property type="entry name" value="ABC1_dom"/>
</dbReference>
<proteinExistence type="predicted"/>
<feature type="compositionally biased region" description="Low complexity" evidence="1">
    <location>
        <begin position="407"/>
        <end position="428"/>
    </location>
</feature>
<accession>Q7RGJ7</accession>
<dbReference type="SUPFAM" id="SSF56112">
    <property type="entry name" value="Protein kinase-like (PK-like)"/>
    <property type="match status" value="1"/>
</dbReference>
<name>Q7RGJ7_PLAYO</name>
<feature type="compositionally biased region" description="Basic and acidic residues" evidence="1">
    <location>
        <begin position="392"/>
        <end position="403"/>
    </location>
</feature>
<dbReference type="Gene3D" id="3.40.710.10">
    <property type="entry name" value="DD-peptidase/beta-lactamase superfamily"/>
    <property type="match status" value="1"/>
</dbReference>
<dbReference type="STRING" id="73239.Q7RGJ7"/>
<feature type="non-terminal residue" evidence="3">
    <location>
        <position position="818"/>
    </location>
</feature>
<dbReference type="AlphaFoldDB" id="Q7RGJ7"/>
<evidence type="ECO:0000313" key="4">
    <source>
        <dbReference type="Proteomes" id="UP000008553"/>
    </source>
</evidence>
<dbReference type="CDD" id="cd05121">
    <property type="entry name" value="ABC1_ADCK3-like"/>
    <property type="match status" value="1"/>
</dbReference>
<sequence>MYEFFEYIDKTPLASASIGQVHKARLKKGIVIDNMNKSYKNDYNVIIKIQHEGIDKFLSSDISTLKKVSWAFGLIDKNFNFGDYIEEWQNSASRELNYNYEVYHQLLAYNTYKKSSIDLKIPKIYCAYTTSKVLVMEYIKGFKITDTKYIKKYNINTYDLIYRIIDYFAYQIHSDGFFHGDPHPGNILVMLKRDCNKNKISRYNKYLKEKKKKKKYYGINELSNQNRILNYSENEFRSISNYDNKINKYVKGHSLGNESCASMEEFISSRYNITKLKSGINKSQNFYSKTCSSSGIRKKRKKDITDKVLREDYKYLINNDDKTNENGMSKNKGGQESTITSNKDASKLDNSGSYIKSDSKILKITKNRNNGILNFLWKNQSEANKNGGGQNEGDKNESDKNEGDQNEGGQNEGDPNEGGQNEGDQNEGCVTSGELDDGMIKEKDNNLSKKSDKNDLKKKEKRKKRSYECVPVIIDWGLIKQLDNVMKLAFCKLVYNINCMNFLNIIEAFEDMGFCFNDDFTYDPEIYIENLKKFFLKKFEESEIKSKENESSINNNGKENNISFLKNIDKNDVIEKSPISDVPKDIIFFLRVASLLHGLCTQMNVKINYLSIFSKRAKEALENIYKPIDTSIYITPISKKPKTFLEKRIHNFIKKLYEKEKILGCQICIIHKRKVVVDTCVGMMGIIDKRPITRHSLFNGYSLNKLILNIALIHLIYNKTNDKINSEKERYKNSEKEKIKKFKQKLNSPISNYLDGFICNNKKYITIKDLLTLKCFIRKPFHENITLNKFINYDSMINMIENAKNYNVKNRSKKYGEY</sequence>